<keyword evidence="2 3" id="KW-0456">Lyase</keyword>
<dbReference type="Gene3D" id="3.40.1640.10">
    <property type="entry name" value="PSTPO5379-like"/>
    <property type="match status" value="1"/>
</dbReference>
<dbReference type="STRING" id="1236970.JCM9140_4493"/>
<dbReference type="EMBL" id="BAUT01000093">
    <property type="protein sequence ID" value="GAE28279.1"/>
    <property type="molecule type" value="Genomic_DNA"/>
</dbReference>
<dbReference type="GO" id="GO:0006536">
    <property type="term" value="P:glutamate metabolic process"/>
    <property type="evidence" value="ECO:0007669"/>
    <property type="project" value="TreeGrafter"/>
</dbReference>
<evidence type="ECO:0000313" key="5">
    <source>
        <dbReference type="Proteomes" id="UP000018890"/>
    </source>
</evidence>
<dbReference type="SUPFAM" id="SSF160920">
    <property type="entry name" value="PSTPO5379-like"/>
    <property type="match status" value="1"/>
</dbReference>
<name>W4QA54_9BACI</name>
<keyword evidence="5" id="KW-1185">Reference proteome</keyword>
<dbReference type="OrthoDB" id="149585at2"/>
<comment type="similarity">
    <text evidence="1 3">Belongs to the D-glutamate cyclase family.</text>
</comment>
<dbReference type="InterPro" id="IPR016938">
    <property type="entry name" value="UPF0317"/>
</dbReference>
<dbReference type="PANTHER" id="PTHR32022">
    <property type="entry name" value="D-GLUTAMATE CYCLASE, MITOCHONDRIAL"/>
    <property type="match status" value="1"/>
</dbReference>
<evidence type="ECO:0000256" key="1">
    <source>
        <dbReference type="ARBA" id="ARBA00007896"/>
    </source>
</evidence>
<dbReference type="NCBIfam" id="NF003969">
    <property type="entry name" value="PRK05463.1"/>
    <property type="match status" value="1"/>
</dbReference>
<dbReference type="Proteomes" id="UP000018890">
    <property type="component" value="Unassembled WGS sequence"/>
</dbReference>
<dbReference type="RefSeq" id="WP_034750783.1">
    <property type="nucleotide sequence ID" value="NZ_BAUT01000093.1"/>
</dbReference>
<comment type="caution">
    <text evidence="4">The sequence shown here is derived from an EMBL/GenBank/DDBJ whole genome shotgun (WGS) entry which is preliminary data.</text>
</comment>
<evidence type="ECO:0000256" key="3">
    <source>
        <dbReference type="HAMAP-Rule" id="MF_01830"/>
    </source>
</evidence>
<dbReference type="AlphaFoldDB" id="W4QA54"/>
<dbReference type="GO" id="GO:0047820">
    <property type="term" value="F:D-glutamate cyclase activity"/>
    <property type="evidence" value="ECO:0007669"/>
    <property type="project" value="TreeGrafter"/>
</dbReference>
<accession>W4QA54</accession>
<proteinExistence type="inferred from homology"/>
<dbReference type="HAMAP" id="MF_01830">
    <property type="entry name" value="Hydro_lyase"/>
    <property type="match status" value="1"/>
</dbReference>
<dbReference type="FunFam" id="3.30.2040.10:FF:000001">
    <property type="entry name" value="D-glutamate cyclase, mitochondrial"/>
    <property type="match status" value="1"/>
</dbReference>
<dbReference type="InterPro" id="IPR009906">
    <property type="entry name" value="D-Glu_cyclase"/>
</dbReference>
<protein>
    <recommendedName>
        <fullName evidence="3">Putative hydro-lyase JCM9140_4493</fullName>
        <ecNumber evidence="3">4.2.1.-</ecNumber>
    </recommendedName>
</protein>
<dbReference type="PIRSF" id="PIRSF029755">
    <property type="entry name" value="UCP029755"/>
    <property type="match status" value="1"/>
</dbReference>
<dbReference type="InterPro" id="IPR038021">
    <property type="entry name" value="Putative_hydro-lyase"/>
</dbReference>
<dbReference type="Gene3D" id="3.30.2040.10">
    <property type="entry name" value="PSTPO5379-like domain"/>
    <property type="match status" value="1"/>
</dbReference>
<dbReference type="Pfam" id="PF07286">
    <property type="entry name" value="D-Glu_cyclase"/>
    <property type="match status" value="1"/>
</dbReference>
<evidence type="ECO:0000313" key="4">
    <source>
        <dbReference type="EMBL" id="GAE28279.1"/>
    </source>
</evidence>
<dbReference type="EC" id="4.2.1.-" evidence="3"/>
<organism evidence="4 5">
    <name type="scientific">Halalkalibacter wakoensis JCM 9140</name>
    <dbReference type="NCBI Taxonomy" id="1236970"/>
    <lineage>
        <taxon>Bacteria</taxon>
        <taxon>Bacillati</taxon>
        <taxon>Bacillota</taxon>
        <taxon>Bacilli</taxon>
        <taxon>Bacillales</taxon>
        <taxon>Bacillaceae</taxon>
        <taxon>Halalkalibacter</taxon>
    </lineage>
</organism>
<dbReference type="PANTHER" id="PTHR32022:SF10">
    <property type="entry name" value="D-GLUTAMATE CYCLASE, MITOCHONDRIAL"/>
    <property type="match status" value="1"/>
</dbReference>
<sequence>MKPKELREKIRRGEFASHTSGVCHNYVQANLAIVPKEYAFDFLLFANRNPKSCPIIDVLEAGKVESALALGSDIRYDIPLYNVYKNGELTGRLKDLGDVWSDDFVSFLIGCSFTFESQLVKENIPLKHIEQNKNVAMYITNIETNEAGLFKGPVVVSMRPIKNELVQKAIAITSKFPNMHGAPIHVGNPMEIGVENLTTPDFGESVEVEEGETPVFWACGVTPQSVAIHSKIPYVITHAPGHMFVTDITNEEYLSLNIER</sequence>
<gene>
    <name evidence="4" type="ORF">JCM9140_4493</name>
</gene>
<evidence type="ECO:0000256" key="2">
    <source>
        <dbReference type="ARBA" id="ARBA00023239"/>
    </source>
</evidence>
<reference evidence="4" key="1">
    <citation type="journal article" date="2014" name="Genome Announc.">
        <title>Draft Genome Sequences of Three Alkaliphilic Bacillus Strains, Bacillus wakoensis JCM 9140T, Bacillus akibai JCM 9157T, and Bacillus hemicellulosilyticus JCM 9152T.</title>
        <authorList>
            <person name="Yuki M."/>
            <person name="Oshima K."/>
            <person name="Suda W."/>
            <person name="Oshida Y."/>
            <person name="Kitamura K."/>
            <person name="Iida T."/>
            <person name="Hattori M."/>
            <person name="Ohkuma M."/>
        </authorList>
    </citation>
    <scope>NUCLEOTIDE SEQUENCE [LARGE SCALE GENOMIC DNA]</scope>
    <source>
        <strain evidence="4">JCM 9140</strain>
    </source>
</reference>